<feature type="transmembrane region" description="Helical" evidence="1">
    <location>
        <begin position="669"/>
        <end position="686"/>
    </location>
</feature>
<accession>A0A1H9XQF2</accession>
<feature type="transmembrane region" description="Helical" evidence="1">
    <location>
        <begin position="352"/>
        <end position="371"/>
    </location>
</feature>
<dbReference type="Proteomes" id="UP000199019">
    <property type="component" value="Unassembled WGS sequence"/>
</dbReference>
<protein>
    <submittedName>
        <fullName evidence="3">Uncharacterized protein</fullName>
    </submittedName>
</protein>
<evidence type="ECO:0000313" key="4">
    <source>
        <dbReference type="Proteomes" id="UP000199019"/>
    </source>
</evidence>
<proteinExistence type="predicted"/>
<feature type="signal peptide" evidence="2">
    <location>
        <begin position="1"/>
        <end position="29"/>
    </location>
</feature>
<evidence type="ECO:0000313" key="3">
    <source>
        <dbReference type="EMBL" id="SES48380.1"/>
    </source>
</evidence>
<feature type="transmembrane region" description="Helical" evidence="1">
    <location>
        <begin position="485"/>
        <end position="507"/>
    </location>
</feature>
<feature type="transmembrane region" description="Helical" evidence="1">
    <location>
        <begin position="571"/>
        <end position="588"/>
    </location>
</feature>
<feature type="chain" id="PRO_5011565824" evidence="2">
    <location>
        <begin position="30"/>
        <end position="729"/>
    </location>
</feature>
<keyword evidence="1" id="KW-1133">Transmembrane helix</keyword>
<name>A0A1H9XQF2_9MICO</name>
<keyword evidence="2" id="KW-0732">Signal</keyword>
<dbReference type="SUPFAM" id="SSF53649">
    <property type="entry name" value="Alkaline phosphatase-like"/>
    <property type="match status" value="1"/>
</dbReference>
<feature type="transmembrane region" description="Helical" evidence="1">
    <location>
        <begin position="391"/>
        <end position="411"/>
    </location>
</feature>
<feature type="transmembrane region" description="Helical" evidence="1">
    <location>
        <begin position="546"/>
        <end position="564"/>
    </location>
</feature>
<dbReference type="Gene3D" id="3.40.720.10">
    <property type="entry name" value="Alkaline Phosphatase, subunit A"/>
    <property type="match status" value="1"/>
</dbReference>
<evidence type="ECO:0000256" key="1">
    <source>
        <dbReference type="SAM" id="Phobius"/>
    </source>
</evidence>
<reference evidence="4" key="1">
    <citation type="submission" date="2016-10" db="EMBL/GenBank/DDBJ databases">
        <authorList>
            <person name="Varghese N."/>
            <person name="Submissions S."/>
        </authorList>
    </citation>
    <scope>NUCLEOTIDE SEQUENCE [LARGE SCALE GENOMIC DNA]</scope>
    <source>
        <strain evidence="4">CGMCC 1.6963</strain>
    </source>
</reference>
<dbReference type="STRING" id="587636.SAMN05216199_0105"/>
<feature type="transmembrane region" description="Helical" evidence="1">
    <location>
        <begin position="417"/>
        <end position="437"/>
    </location>
</feature>
<feature type="transmembrane region" description="Helical" evidence="1">
    <location>
        <begin position="519"/>
        <end position="540"/>
    </location>
</feature>
<feature type="transmembrane region" description="Helical" evidence="1">
    <location>
        <begin position="692"/>
        <end position="714"/>
    </location>
</feature>
<sequence length="729" mass="75605">MTRRALPLLAGLLTLLGTVLGIAAAPASAATSAATSAADDPSPVVLIGTGGLTWTDVSAEKTPALWSFLRDGSSAALSVRSVNTNTCPVDGWLSLSAGDRAAAPGPHGSPDRNTTDPCPAIPTVDSGAVPGWNAYVRAAQAKKFDATPGLLGEHLASNGVCVQAIGPGAGVGAALKSGMVPRYAAFDPDTLTSALASCPVTLVDVGSVRDPKEVAQDETAPTTSRAAQVKAVDNRIQQVLDAAPGGADLVVASLSDAGAQERLRLVAAKGPHYGSGTLRSSSTRQTGLVQAPDLTATLISAAGVDVPRELGGKPLHRVPADSNAESAARERLRALVDYDQASHEVHSLVPPFFNAVVYTQLAIYALVLLVWKRDFGAPETRARLLRIVRRVGVVAATIPAATFLANLLPWWRFPLPMLAVVASVALFVTAMSTIALLGPWGRSLLGPMAAVSVLTMLVLALDVMTGARLQLSSLMGLQPVVGGRYYGMGNTTFALFATATVLLCIAVSDHFVRAGKQMVAAVAVAAIGLGATFVDGAPFWGADGGGPPALLPGLAYLVLTILGIKVTWRRGAIIAGLTAGLFLLVAFLDSLRAPESQSHLGRFFDSILNGGAMDIIVRKGQQNLAILFGNYRLALLVPVALVFVIYVLARPTSWGSRALQRSFDSAPTLRPGLIALLIVLTIGFLINDSGVAIPANGALIAVPLIITVAVETLLDEARPTLETRAARRR</sequence>
<dbReference type="AlphaFoldDB" id="A0A1H9XQF2"/>
<dbReference type="InterPro" id="IPR017850">
    <property type="entry name" value="Alkaline_phosphatase_core_sf"/>
</dbReference>
<dbReference type="EMBL" id="FOHB01000010">
    <property type="protein sequence ID" value="SES48380.1"/>
    <property type="molecule type" value="Genomic_DNA"/>
</dbReference>
<feature type="transmembrane region" description="Helical" evidence="1">
    <location>
        <begin position="444"/>
        <end position="465"/>
    </location>
</feature>
<organism evidence="3 4">
    <name type="scientific">Pedococcus cremeus</name>
    <dbReference type="NCBI Taxonomy" id="587636"/>
    <lineage>
        <taxon>Bacteria</taxon>
        <taxon>Bacillati</taxon>
        <taxon>Actinomycetota</taxon>
        <taxon>Actinomycetes</taxon>
        <taxon>Micrococcales</taxon>
        <taxon>Intrasporangiaceae</taxon>
        <taxon>Pedococcus</taxon>
    </lineage>
</organism>
<dbReference type="RefSeq" id="WP_091762493.1">
    <property type="nucleotide sequence ID" value="NZ_FOHB01000010.1"/>
</dbReference>
<feature type="transmembrane region" description="Helical" evidence="1">
    <location>
        <begin position="631"/>
        <end position="649"/>
    </location>
</feature>
<keyword evidence="1" id="KW-0812">Transmembrane</keyword>
<keyword evidence="4" id="KW-1185">Reference proteome</keyword>
<evidence type="ECO:0000256" key="2">
    <source>
        <dbReference type="SAM" id="SignalP"/>
    </source>
</evidence>
<gene>
    <name evidence="3" type="ORF">SAMN05216199_0105</name>
</gene>
<dbReference type="OrthoDB" id="3264110at2"/>
<keyword evidence="1" id="KW-0472">Membrane</keyword>